<dbReference type="AlphaFoldDB" id="A0AAN6MEB6"/>
<keyword evidence="8 15" id="KW-0479">Metal-binding</keyword>
<comment type="caution">
    <text evidence="19">The sequence shown here is derived from an EMBL/GenBank/DDBJ whole genome shotgun (WGS) entry which is preliminary data.</text>
</comment>
<comment type="similarity">
    <text evidence="3">Belongs to the RBT5 family.</text>
</comment>
<comment type="caution">
    <text evidence="15">Lacks conserved residue(s) required for the propagation of feature annotation.</text>
</comment>
<keyword evidence="4" id="KW-1003">Cell membrane</keyword>
<evidence type="ECO:0000256" key="3">
    <source>
        <dbReference type="ARBA" id="ARBA00010031"/>
    </source>
</evidence>
<keyword evidence="13" id="KW-0325">Glycoprotein</keyword>
<name>A0AAN6MEB6_9PEZI</name>
<dbReference type="GO" id="GO:0098552">
    <property type="term" value="C:side of membrane"/>
    <property type="evidence" value="ECO:0007669"/>
    <property type="project" value="UniProtKB-KW"/>
</dbReference>
<sequence length="269" mass="25721">MKTVAAILALAGAATVAAQQIPSDLPACGKTCATNMLNQASELGCNSGDVPCLCRNVNFGNGIRDCSIQFCGNVQQANQVIAWGTTLCANANTPVTISSVSSVASPTGGAASPATSSPAGTSTNGGGAAGTTSSATVVTVTASTSTGSGASTPISTSTFTSVFTSGTVTSTVTGESTIFGVGGVAGATSLPVTTVTSPIVSTETSGTTTYETTVGTTTFESSITGSALSSALSSQASAATRTSSGQAAHMTGAPAFGVIAAAGLAAAFL</sequence>
<dbReference type="PROSITE" id="PS52012">
    <property type="entry name" value="CFEM"/>
    <property type="match status" value="1"/>
</dbReference>
<keyword evidence="12 15" id="KW-1015">Disulfide bond</keyword>
<dbReference type="PANTHER" id="PTHR37928">
    <property type="entry name" value="CFEM DOMAIN PROTEIN (AFU_ORTHOLOGUE AFUA_6G14090)"/>
    <property type="match status" value="1"/>
</dbReference>
<dbReference type="InterPro" id="IPR008427">
    <property type="entry name" value="Extracellular_membr_CFEM_dom"/>
</dbReference>
<evidence type="ECO:0000256" key="13">
    <source>
        <dbReference type="ARBA" id="ARBA00023180"/>
    </source>
</evidence>
<keyword evidence="5" id="KW-0964">Secreted</keyword>
<keyword evidence="6 15" id="KW-0349">Heme</keyword>
<comment type="subcellular location">
    <subcellularLocation>
        <location evidence="1">Cell membrane</location>
        <topology evidence="1">Lipid-anchor</topology>
        <topology evidence="1">GPI-anchor</topology>
    </subcellularLocation>
    <subcellularLocation>
        <location evidence="2">Secreted</location>
    </subcellularLocation>
</comment>
<dbReference type="PANTHER" id="PTHR37928:SF1">
    <property type="entry name" value="CFEM DOMAIN PROTEIN (AFU_ORTHOLOGUE AFUA_6G14090)"/>
    <property type="match status" value="1"/>
</dbReference>
<evidence type="ECO:0000256" key="14">
    <source>
        <dbReference type="ARBA" id="ARBA00023288"/>
    </source>
</evidence>
<dbReference type="GO" id="GO:0005886">
    <property type="term" value="C:plasma membrane"/>
    <property type="evidence" value="ECO:0007669"/>
    <property type="project" value="UniProtKB-SubCell"/>
</dbReference>
<protein>
    <recommendedName>
        <fullName evidence="18">CFEM domain-containing protein</fullName>
    </recommendedName>
</protein>
<feature type="compositionally biased region" description="Low complexity" evidence="16">
    <location>
        <begin position="102"/>
        <end position="122"/>
    </location>
</feature>
<reference evidence="19" key="2">
    <citation type="submission" date="2023-05" db="EMBL/GenBank/DDBJ databases">
        <authorList>
            <consortium name="Lawrence Berkeley National Laboratory"/>
            <person name="Steindorff A."/>
            <person name="Hensen N."/>
            <person name="Bonometti L."/>
            <person name="Westerberg I."/>
            <person name="Brannstrom I.O."/>
            <person name="Guillou S."/>
            <person name="Cros-Aarteil S."/>
            <person name="Calhoun S."/>
            <person name="Haridas S."/>
            <person name="Kuo A."/>
            <person name="Mondo S."/>
            <person name="Pangilinan J."/>
            <person name="Riley R."/>
            <person name="Labutti K."/>
            <person name="Andreopoulos B."/>
            <person name="Lipzen A."/>
            <person name="Chen C."/>
            <person name="Yanf M."/>
            <person name="Daum C."/>
            <person name="Ng V."/>
            <person name="Clum A."/>
            <person name="Ohm R."/>
            <person name="Martin F."/>
            <person name="Silar P."/>
            <person name="Natvig D."/>
            <person name="Lalanne C."/>
            <person name="Gautier V."/>
            <person name="Ament-Velasquez S.L."/>
            <person name="Kruys A."/>
            <person name="Hutchinson M.I."/>
            <person name="Powell A.J."/>
            <person name="Barry K."/>
            <person name="Miller A.N."/>
            <person name="Grigoriev I.V."/>
            <person name="Debuchy R."/>
            <person name="Gladieux P."/>
            <person name="Thoren M.H."/>
            <person name="Johannesson H."/>
        </authorList>
    </citation>
    <scope>NUCLEOTIDE SEQUENCE</scope>
    <source>
        <strain evidence="19">CBS 103.79</strain>
    </source>
</reference>
<evidence type="ECO:0000256" key="5">
    <source>
        <dbReference type="ARBA" id="ARBA00022525"/>
    </source>
</evidence>
<evidence type="ECO:0000256" key="9">
    <source>
        <dbReference type="ARBA" id="ARBA00022729"/>
    </source>
</evidence>
<evidence type="ECO:0000313" key="20">
    <source>
        <dbReference type="Proteomes" id="UP001303889"/>
    </source>
</evidence>
<evidence type="ECO:0000256" key="8">
    <source>
        <dbReference type="ARBA" id="ARBA00022723"/>
    </source>
</evidence>
<accession>A0AAN6MEB6</accession>
<evidence type="ECO:0000256" key="1">
    <source>
        <dbReference type="ARBA" id="ARBA00004609"/>
    </source>
</evidence>
<evidence type="ECO:0000256" key="6">
    <source>
        <dbReference type="ARBA" id="ARBA00022617"/>
    </source>
</evidence>
<evidence type="ECO:0000256" key="12">
    <source>
        <dbReference type="ARBA" id="ARBA00023157"/>
    </source>
</evidence>
<feature type="domain" description="CFEM" evidence="18">
    <location>
        <begin position="1"/>
        <end position="115"/>
    </location>
</feature>
<evidence type="ECO:0000256" key="17">
    <source>
        <dbReference type="SAM" id="SignalP"/>
    </source>
</evidence>
<proteinExistence type="inferred from homology"/>
<dbReference type="GO" id="GO:0046872">
    <property type="term" value="F:metal ion binding"/>
    <property type="evidence" value="ECO:0007669"/>
    <property type="project" value="UniProtKB-UniRule"/>
</dbReference>
<keyword evidence="7" id="KW-0336">GPI-anchor</keyword>
<keyword evidence="9 17" id="KW-0732">Signal</keyword>
<feature type="binding site" description="axial binding residue" evidence="15">
    <location>
        <position position="49"/>
    </location>
    <ligand>
        <name>heme</name>
        <dbReference type="ChEBI" id="CHEBI:30413"/>
    </ligand>
    <ligandPart>
        <name>Fe</name>
        <dbReference type="ChEBI" id="CHEBI:18248"/>
    </ligandPart>
</feature>
<dbReference type="EMBL" id="MU855811">
    <property type="protein sequence ID" value="KAK3899251.1"/>
    <property type="molecule type" value="Genomic_DNA"/>
</dbReference>
<evidence type="ECO:0000256" key="4">
    <source>
        <dbReference type="ARBA" id="ARBA00022475"/>
    </source>
</evidence>
<evidence type="ECO:0000256" key="7">
    <source>
        <dbReference type="ARBA" id="ARBA00022622"/>
    </source>
</evidence>
<reference evidence="19" key="1">
    <citation type="journal article" date="2023" name="Mol. Phylogenet. Evol.">
        <title>Genome-scale phylogeny and comparative genomics of the fungal order Sordariales.</title>
        <authorList>
            <person name="Hensen N."/>
            <person name="Bonometti L."/>
            <person name="Westerberg I."/>
            <person name="Brannstrom I.O."/>
            <person name="Guillou S."/>
            <person name="Cros-Aarteil S."/>
            <person name="Calhoun S."/>
            <person name="Haridas S."/>
            <person name="Kuo A."/>
            <person name="Mondo S."/>
            <person name="Pangilinan J."/>
            <person name="Riley R."/>
            <person name="LaButti K."/>
            <person name="Andreopoulos B."/>
            <person name="Lipzen A."/>
            <person name="Chen C."/>
            <person name="Yan M."/>
            <person name="Daum C."/>
            <person name="Ng V."/>
            <person name="Clum A."/>
            <person name="Steindorff A."/>
            <person name="Ohm R.A."/>
            <person name="Martin F."/>
            <person name="Silar P."/>
            <person name="Natvig D.O."/>
            <person name="Lalanne C."/>
            <person name="Gautier V."/>
            <person name="Ament-Velasquez S.L."/>
            <person name="Kruys A."/>
            <person name="Hutchinson M.I."/>
            <person name="Powell A.J."/>
            <person name="Barry K."/>
            <person name="Miller A.N."/>
            <person name="Grigoriev I.V."/>
            <person name="Debuchy R."/>
            <person name="Gladieux P."/>
            <person name="Hiltunen Thoren M."/>
            <person name="Johannesson H."/>
        </authorList>
    </citation>
    <scope>NUCLEOTIDE SEQUENCE</scope>
    <source>
        <strain evidence="19">CBS 103.79</strain>
    </source>
</reference>
<evidence type="ECO:0000256" key="10">
    <source>
        <dbReference type="ARBA" id="ARBA00023004"/>
    </source>
</evidence>
<keyword evidence="10 15" id="KW-0408">Iron</keyword>
<dbReference type="Proteomes" id="UP001303889">
    <property type="component" value="Unassembled WGS sequence"/>
</dbReference>
<dbReference type="GO" id="GO:0005576">
    <property type="term" value="C:extracellular region"/>
    <property type="evidence" value="ECO:0007669"/>
    <property type="project" value="UniProtKB-SubCell"/>
</dbReference>
<evidence type="ECO:0000256" key="2">
    <source>
        <dbReference type="ARBA" id="ARBA00004613"/>
    </source>
</evidence>
<evidence type="ECO:0000256" key="15">
    <source>
        <dbReference type="PROSITE-ProRule" id="PRU01356"/>
    </source>
</evidence>
<dbReference type="InterPro" id="IPR051735">
    <property type="entry name" value="CFEM_domain"/>
</dbReference>
<gene>
    <name evidence="19" type="ORF">C8A05DRAFT_46626</name>
</gene>
<evidence type="ECO:0000259" key="18">
    <source>
        <dbReference type="PROSITE" id="PS52012"/>
    </source>
</evidence>
<dbReference type="SMART" id="SM00747">
    <property type="entry name" value="CFEM"/>
    <property type="match status" value="1"/>
</dbReference>
<organism evidence="19 20">
    <name type="scientific">Staphylotrichum tortipilum</name>
    <dbReference type="NCBI Taxonomy" id="2831512"/>
    <lineage>
        <taxon>Eukaryota</taxon>
        <taxon>Fungi</taxon>
        <taxon>Dikarya</taxon>
        <taxon>Ascomycota</taxon>
        <taxon>Pezizomycotina</taxon>
        <taxon>Sordariomycetes</taxon>
        <taxon>Sordariomycetidae</taxon>
        <taxon>Sordariales</taxon>
        <taxon>Chaetomiaceae</taxon>
        <taxon>Staphylotrichum</taxon>
    </lineage>
</organism>
<evidence type="ECO:0000313" key="19">
    <source>
        <dbReference type="EMBL" id="KAK3899251.1"/>
    </source>
</evidence>
<feature type="disulfide bond" evidence="15">
    <location>
        <begin position="45"/>
        <end position="52"/>
    </location>
</feature>
<evidence type="ECO:0000256" key="16">
    <source>
        <dbReference type="SAM" id="MobiDB-lite"/>
    </source>
</evidence>
<dbReference type="Pfam" id="PF05730">
    <property type="entry name" value="CFEM"/>
    <property type="match status" value="1"/>
</dbReference>
<keyword evidence="20" id="KW-1185">Reference proteome</keyword>
<keyword evidence="14" id="KW-0449">Lipoprotein</keyword>
<evidence type="ECO:0000256" key="11">
    <source>
        <dbReference type="ARBA" id="ARBA00023136"/>
    </source>
</evidence>
<feature type="region of interest" description="Disordered" evidence="16">
    <location>
        <begin position="102"/>
        <end position="132"/>
    </location>
</feature>
<feature type="signal peptide" evidence="17">
    <location>
        <begin position="1"/>
        <end position="18"/>
    </location>
</feature>
<keyword evidence="11" id="KW-0472">Membrane</keyword>
<feature type="chain" id="PRO_5043017036" description="CFEM domain-containing protein" evidence="17">
    <location>
        <begin position="19"/>
        <end position="269"/>
    </location>
</feature>